<dbReference type="SUPFAM" id="SSF51735">
    <property type="entry name" value="NAD(P)-binding Rossmann-fold domains"/>
    <property type="match status" value="1"/>
</dbReference>
<dbReference type="Gene3D" id="3.40.50.10750">
    <property type="entry name" value="Isocitrate/Isopropylmalate dehydrogenase-like"/>
    <property type="match status" value="1"/>
</dbReference>
<feature type="domain" description="Malic enzyme N-terminal" evidence="14">
    <location>
        <begin position="49"/>
        <end position="182"/>
    </location>
</feature>
<feature type="binding site" evidence="11">
    <location>
        <position position="318"/>
    </location>
    <ligand>
        <name>a divalent metal cation</name>
        <dbReference type="ChEBI" id="CHEBI:60240"/>
    </ligand>
</feature>
<keyword evidence="6 10" id="KW-0479">Metal-binding</keyword>
<comment type="subunit">
    <text evidence="5">Homooctamer.</text>
</comment>
<organism evidence="15 16">
    <name type="scientific">Bartonella apis</name>
    <dbReference type="NCBI Taxonomy" id="1686310"/>
    <lineage>
        <taxon>Bacteria</taxon>
        <taxon>Pseudomonadati</taxon>
        <taxon>Pseudomonadota</taxon>
        <taxon>Alphaproteobacteria</taxon>
        <taxon>Hyphomicrobiales</taxon>
        <taxon>Bartonellaceae</taxon>
        <taxon>Bartonella</taxon>
    </lineage>
</organism>
<keyword evidence="7 15" id="KW-0560">Oxidoreductase</keyword>
<feature type="binding site" evidence="10">
    <location>
        <position position="167"/>
    </location>
    <ligand>
        <name>a divalent metal cation</name>
        <dbReference type="ChEBI" id="CHEBI:60240"/>
    </ligand>
</feature>
<comment type="cofactor">
    <cofactor evidence="1">
        <name>Mn(2+)</name>
        <dbReference type="ChEBI" id="CHEBI:29035"/>
    </cofactor>
</comment>
<protein>
    <submittedName>
        <fullName evidence="15">Malate dehydrogenase (Oxaloacetate-decarboxylating)(NADP+)</fullName>
        <ecNumber evidence="15">1.1.1.40</ecNumber>
    </submittedName>
</protein>
<dbReference type="AlphaFoldDB" id="A0A1R0FC97"/>
<dbReference type="GO" id="GO:0016746">
    <property type="term" value="F:acyltransferase activity"/>
    <property type="evidence" value="ECO:0007669"/>
    <property type="project" value="InterPro"/>
</dbReference>
<feature type="compositionally biased region" description="Basic and acidic residues" evidence="12">
    <location>
        <begin position="14"/>
        <end position="31"/>
    </location>
</feature>
<evidence type="ECO:0000256" key="1">
    <source>
        <dbReference type="ARBA" id="ARBA00001936"/>
    </source>
</evidence>
<sequence>MTGSNGANTFATPENDRKMNKKDQKNSDKTKSYSTMEQEALDFHSRGRPGKLEIVPTKPMATQHDLALAYSPGVAVPVKAIAKEPALAYDYTAKGNLVAVISNGTAILGLGHLGALASKPVMEGKAVLFKRFADVDSIDLEVDTTDVEAFINSVRYLGPSFGGINLEDIKAPDCFIIESRLRELMNIPVFHDDQHGTAIIATAGLINALYLTGRDMKHTRLVCNGAGSAGIACIELIKAMGFKSENVILCDTKGVVYEGRQENMNQWKAAHAVKTDKRTLAEALEGADVFFGVSAKGALTTEMVKSMAPKPIIFAMANPDPEITPEEVAKVRDDAIMATGRSDYPNQINNVLCFPYIFRGALDVRASTINEAMKIAAAKAIAQLAREEVPDDVAEAYRGSRLKFGPHYIIPVPFDSRLLSAIPTAVAKAAMESGVAGKPIADLEAYARDLRARRDPIAATMRGVYNRVRQNPKRVVFAEGEEEQVMRAAVSYINQNLGSAILVGHEDVIQQRAQSAGIDLNRSGIKIVNARLSERNDAYADYLYSKMQRKGWLLRDCHRYINNDRNHFAACMLALGDADAMITGVTRNYETGLADVRRVIDVKAGEQVVGISMAICRGRTVFIADTAISEHPCSEEMANIAEQAAKFAQDMGYKPRVALLAFSTFGHMKGEGAQRIQEAVKLLRARNVNFEVDGEMSADVALNPKMMEQYPFMGLSEPANVLVMPGYHSASIASKMLQELGGATLIGPILVGLEKSAQIVPLGARDSDIVTMAALAAYNTTK</sequence>
<dbReference type="PROSITE" id="PS00331">
    <property type="entry name" value="MALIC_ENZYMES"/>
    <property type="match status" value="1"/>
</dbReference>
<dbReference type="SMART" id="SM01274">
    <property type="entry name" value="malic"/>
    <property type="match status" value="1"/>
</dbReference>
<dbReference type="InterPro" id="IPR012302">
    <property type="entry name" value="Malic_NAD-bd"/>
</dbReference>
<dbReference type="GO" id="GO:0046872">
    <property type="term" value="F:metal ion binding"/>
    <property type="evidence" value="ECO:0007669"/>
    <property type="project" value="UniProtKB-KW"/>
</dbReference>
<dbReference type="EC" id="1.1.1.40" evidence="15"/>
<dbReference type="GO" id="GO:0006108">
    <property type="term" value="P:malate metabolic process"/>
    <property type="evidence" value="ECO:0007669"/>
    <property type="project" value="InterPro"/>
</dbReference>
<evidence type="ECO:0000256" key="12">
    <source>
        <dbReference type="SAM" id="MobiDB-lite"/>
    </source>
</evidence>
<dbReference type="PANTHER" id="PTHR43237:SF4">
    <property type="entry name" value="NADP-DEPENDENT MALIC ENZYME"/>
    <property type="match status" value="1"/>
</dbReference>
<keyword evidence="16" id="KW-1185">Reference proteome</keyword>
<feature type="binding site" evidence="10">
    <location>
        <position position="168"/>
    </location>
    <ligand>
        <name>a divalent metal cation</name>
        <dbReference type="ChEBI" id="CHEBI:60240"/>
    </ligand>
</feature>
<dbReference type="InterPro" id="IPR042112">
    <property type="entry name" value="P_AcTrfase_dom2"/>
</dbReference>
<comment type="cofactor">
    <cofactor evidence="2">
        <name>Mg(2+)</name>
        <dbReference type="ChEBI" id="CHEBI:18420"/>
    </cofactor>
</comment>
<dbReference type="FunFam" id="3.40.50.10380:FF:000003">
    <property type="entry name" value="NADP-dependent malic enzyme"/>
    <property type="match status" value="1"/>
</dbReference>
<dbReference type="InterPro" id="IPR037062">
    <property type="entry name" value="Malic_N_dom_sf"/>
</dbReference>
<dbReference type="InterPro" id="IPR036291">
    <property type="entry name" value="NAD(P)-bd_dom_sf"/>
</dbReference>
<dbReference type="GO" id="GO:0051287">
    <property type="term" value="F:NAD binding"/>
    <property type="evidence" value="ECO:0007669"/>
    <property type="project" value="InterPro"/>
</dbReference>
<keyword evidence="11" id="KW-0521">NADP</keyword>
<dbReference type="FunFam" id="3.40.50.720:FF:000095">
    <property type="entry name" value="NADP-dependent malic enzyme"/>
    <property type="match status" value="1"/>
</dbReference>
<evidence type="ECO:0000256" key="4">
    <source>
        <dbReference type="ARBA" id="ARBA00008756"/>
    </source>
</evidence>
<dbReference type="GO" id="GO:0004473">
    <property type="term" value="F:malate dehydrogenase (decarboxylating) (NADP+) activity"/>
    <property type="evidence" value="ECO:0007669"/>
    <property type="project" value="UniProtKB-EC"/>
</dbReference>
<dbReference type="InterPro" id="IPR002505">
    <property type="entry name" value="PTA_PTB"/>
</dbReference>
<feature type="active site" description="Proton acceptor" evidence="9">
    <location>
        <position position="125"/>
    </location>
</feature>
<evidence type="ECO:0000256" key="2">
    <source>
        <dbReference type="ARBA" id="ARBA00001946"/>
    </source>
</evidence>
<reference evidence="15 16" key="1">
    <citation type="submission" date="2016-12" db="EMBL/GenBank/DDBJ databases">
        <title>Comparative genomics of Bartonella apis.</title>
        <authorList>
            <person name="Engel P."/>
        </authorList>
    </citation>
    <scope>NUCLEOTIDE SEQUENCE [LARGE SCALE GENOMIC DNA]</scope>
    <source>
        <strain evidence="15 16">PEB0149</strain>
    </source>
</reference>
<comment type="similarity">
    <text evidence="3">In the N-terminal section; belongs to the malic enzymes family.</text>
</comment>
<evidence type="ECO:0000256" key="10">
    <source>
        <dbReference type="PIRSR" id="PIRSR036684-2"/>
    </source>
</evidence>
<dbReference type="Proteomes" id="UP000187344">
    <property type="component" value="Unassembled WGS sequence"/>
</dbReference>
<dbReference type="InterPro" id="IPR045213">
    <property type="entry name" value="Malic_NAD-bd_bact_type"/>
</dbReference>
<keyword evidence="8" id="KW-0511">Multifunctional enzyme</keyword>
<gene>
    <name evidence="15" type="ORF">PEB0149_020510</name>
</gene>
<feature type="region of interest" description="Disordered" evidence="12">
    <location>
        <begin position="1"/>
        <end position="40"/>
    </location>
</feature>
<accession>A0A1R0FC97</accession>
<evidence type="ECO:0000256" key="11">
    <source>
        <dbReference type="PIRSR" id="PIRSR036684-3"/>
    </source>
</evidence>
<dbReference type="InterPro" id="IPR012301">
    <property type="entry name" value="Malic_N_dom"/>
</dbReference>
<dbReference type="Gene3D" id="3.40.50.720">
    <property type="entry name" value="NAD(P)-binding Rossmann-like Domain"/>
    <property type="match status" value="1"/>
</dbReference>
<dbReference type="Gene3D" id="3.40.50.10950">
    <property type="match status" value="1"/>
</dbReference>
<dbReference type="CDD" id="cd05311">
    <property type="entry name" value="NAD_bind_2_malic_enz"/>
    <property type="match status" value="1"/>
</dbReference>
<feature type="binding site" evidence="11">
    <location>
        <position position="193"/>
    </location>
    <ligand>
        <name>a divalent metal cation</name>
        <dbReference type="ChEBI" id="CHEBI:60240"/>
    </ligand>
</feature>
<feature type="binding site" evidence="11">
    <location>
        <begin position="107"/>
        <end position="114"/>
    </location>
    <ligand>
        <name>NADP(+)</name>
        <dbReference type="ChEBI" id="CHEBI:58349"/>
    </ligand>
</feature>
<evidence type="ECO:0000313" key="16">
    <source>
        <dbReference type="Proteomes" id="UP000187344"/>
    </source>
</evidence>
<comment type="caution">
    <text evidence="15">The sequence shown here is derived from an EMBL/GenBank/DDBJ whole genome shotgun (WGS) entry which is preliminary data.</text>
</comment>
<dbReference type="SMART" id="SM00919">
    <property type="entry name" value="Malic_M"/>
    <property type="match status" value="1"/>
</dbReference>
<feature type="domain" description="Malic enzyme NAD-binding" evidence="13">
    <location>
        <begin position="194"/>
        <end position="431"/>
    </location>
</feature>
<evidence type="ECO:0000256" key="5">
    <source>
        <dbReference type="ARBA" id="ARBA00011823"/>
    </source>
</evidence>
<evidence type="ECO:0000256" key="6">
    <source>
        <dbReference type="ARBA" id="ARBA00022723"/>
    </source>
</evidence>
<feature type="compositionally biased region" description="Polar residues" evidence="12">
    <location>
        <begin position="1"/>
        <end position="12"/>
    </location>
</feature>
<dbReference type="InterPro" id="IPR051674">
    <property type="entry name" value="Malate_Decarboxylase"/>
</dbReference>
<evidence type="ECO:0000256" key="9">
    <source>
        <dbReference type="PIRSR" id="PIRSR036684-1"/>
    </source>
</evidence>
<dbReference type="Pfam" id="PF01515">
    <property type="entry name" value="PTA_PTB"/>
    <property type="match status" value="1"/>
</dbReference>
<dbReference type="Gene3D" id="3.40.50.10380">
    <property type="entry name" value="Malic enzyme, N-terminal domain"/>
    <property type="match status" value="1"/>
</dbReference>
<evidence type="ECO:0000256" key="3">
    <source>
        <dbReference type="ARBA" id="ARBA00007686"/>
    </source>
</evidence>
<dbReference type="InterPro" id="IPR012188">
    <property type="entry name" value="ME_PTA"/>
</dbReference>
<evidence type="ECO:0000256" key="7">
    <source>
        <dbReference type="ARBA" id="ARBA00023002"/>
    </source>
</evidence>
<proteinExistence type="inferred from homology"/>
<dbReference type="Pfam" id="PF03949">
    <property type="entry name" value="Malic_M"/>
    <property type="match status" value="1"/>
</dbReference>
<comment type="similarity">
    <text evidence="4">In the C-terminal section; belongs to the phosphate acetyltransferase and butyryltransferase family.</text>
</comment>
<dbReference type="PIRSF" id="PIRSF036684">
    <property type="entry name" value="ME_PTA"/>
    <property type="match status" value="1"/>
</dbReference>
<dbReference type="InterPro" id="IPR015884">
    <property type="entry name" value="Malic_enzyme_CS"/>
</dbReference>
<name>A0A1R0FC97_9HYPH</name>
<dbReference type="PANTHER" id="PTHR43237">
    <property type="entry name" value="NADP-DEPENDENT MALIC ENZYME"/>
    <property type="match status" value="1"/>
</dbReference>
<dbReference type="SUPFAM" id="SSF53659">
    <property type="entry name" value="Isocitrate/Isopropylmalate dehydrogenase-like"/>
    <property type="match status" value="1"/>
</dbReference>
<dbReference type="InterPro" id="IPR042113">
    <property type="entry name" value="P_AcTrfase_dom1"/>
</dbReference>
<dbReference type="Pfam" id="PF00390">
    <property type="entry name" value="malic"/>
    <property type="match status" value="1"/>
</dbReference>
<dbReference type="EMBL" id="LXYT01000001">
    <property type="protein sequence ID" value="OLY44580.1"/>
    <property type="molecule type" value="Genomic_DNA"/>
</dbReference>
<evidence type="ECO:0000256" key="8">
    <source>
        <dbReference type="ARBA" id="ARBA00023268"/>
    </source>
</evidence>
<evidence type="ECO:0000259" key="14">
    <source>
        <dbReference type="SMART" id="SM01274"/>
    </source>
</evidence>
<evidence type="ECO:0000313" key="15">
    <source>
        <dbReference type="EMBL" id="OLY44580.1"/>
    </source>
</evidence>
<dbReference type="SUPFAM" id="SSF53223">
    <property type="entry name" value="Aminoacid dehydrogenase-like, N-terminal domain"/>
    <property type="match status" value="1"/>
</dbReference>
<dbReference type="InterPro" id="IPR046346">
    <property type="entry name" value="Aminoacid_DH-like_N_sf"/>
</dbReference>
<evidence type="ECO:0000259" key="13">
    <source>
        <dbReference type="SMART" id="SM00919"/>
    </source>
</evidence>